<dbReference type="RefSeq" id="WP_012527467.1">
    <property type="nucleotide sequence ID" value="NC_011891.1"/>
</dbReference>
<reference evidence="2" key="1">
    <citation type="submission" date="2009-01" db="EMBL/GenBank/DDBJ databases">
        <title>Complete sequence of Anaeromyxobacter dehalogenans 2CP-1.</title>
        <authorList>
            <consortium name="US DOE Joint Genome Institute"/>
            <person name="Lucas S."/>
            <person name="Copeland A."/>
            <person name="Lapidus A."/>
            <person name="Glavina del Rio T."/>
            <person name="Dalin E."/>
            <person name="Tice H."/>
            <person name="Bruce D."/>
            <person name="Goodwin L."/>
            <person name="Pitluck S."/>
            <person name="Saunders E."/>
            <person name="Brettin T."/>
            <person name="Detter J.C."/>
            <person name="Han C."/>
            <person name="Larimer F."/>
            <person name="Land M."/>
            <person name="Hauser L."/>
            <person name="Kyrpides N."/>
            <person name="Ovchinnikova G."/>
            <person name="Beliaev A.S."/>
            <person name="Richardson P."/>
        </authorList>
    </citation>
    <scope>NUCLEOTIDE SEQUENCE</scope>
    <source>
        <strain evidence="2">2CP-1</strain>
    </source>
</reference>
<gene>
    <name evidence="2" type="ordered locus">A2cp1_3547</name>
</gene>
<dbReference type="AlphaFoldDB" id="B8J5Y2"/>
<dbReference type="InterPro" id="IPR052917">
    <property type="entry name" value="Stress-Dev_Protein"/>
</dbReference>
<evidence type="ECO:0000313" key="2">
    <source>
        <dbReference type="EMBL" id="ACL66877.1"/>
    </source>
</evidence>
<dbReference type="EMBL" id="CP001359">
    <property type="protein sequence ID" value="ACL66877.1"/>
    <property type="molecule type" value="Genomic_DNA"/>
</dbReference>
<dbReference type="Proteomes" id="UP000007089">
    <property type="component" value="Chromosome"/>
</dbReference>
<accession>B8J5Y2</accession>
<dbReference type="KEGG" id="acp:A2cp1_3547"/>
<evidence type="ECO:0000313" key="3">
    <source>
        <dbReference type="Proteomes" id="UP000007089"/>
    </source>
</evidence>
<dbReference type="Pfam" id="PF16242">
    <property type="entry name" value="Pyrid_ox_like"/>
    <property type="match status" value="1"/>
</dbReference>
<dbReference type="InterPro" id="IPR038725">
    <property type="entry name" value="YdaG_split_barrel_FMN-bd"/>
</dbReference>
<dbReference type="SUPFAM" id="SSF50475">
    <property type="entry name" value="FMN-binding split barrel"/>
    <property type="match status" value="1"/>
</dbReference>
<dbReference type="PANTHER" id="PTHR34818:SF1">
    <property type="entry name" value="PROTEIN BLI-3"/>
    <property type="match status" value="1"/>
</dbReference>
<protein>
    <submittedName>
        <fullName evidence="2">Pyridoxamine 5'-phosphate oxidase-related FMN-binding</fullName>
    </submittedName>
</protein>
<dbReference type="Gene3D" id="2.30.110.10">
    <property type="entry name" value="Electron Transport, Fmn-binding Protein, Chain A"/>
    <property type="match status" value="1"/>
</dbReference>
<sequence>MSDDPRATATLLARFRTALLATRGEDGHLRCRPMAMRHEVRGEEIWFATAPDSTKCRDLEHDPRCALVFFDPQDGTTVTVSGAGEVIRDRKLMTELWDPSWTRWFPAGPDPREVALLRVIPEHVERHDGTTGRLQVLFTAPPRKRAPARGKGG</sequence>
<feature type="domain" description="General stress protein FMN-binding split barrel" evidence="1">
    <location>
        <begin position="9"/>
        <end position="138"/>
    </location>
</feature>
<evidence type="ECO:0000259" key="1">
    <source>
        <dbReference type="Pfam" id="PF16242"/>
    </source>
</evidence>
<proteinExistence type="predicted"/>
<organism evidence="2 3">
    <name type="scientific">Anaeromyxobacter dehalogenans (strain ATCC BAA-258 / DSM 21875 / 2CP-1)</name>
    <dbReference type="NCBI Taxonomy" id="455488"/>
    <lineage>
        <taxon>Bacteria</taxon>
        <taxon>Pseudomonadati</taxon>
        <taxon>Myxococcota</taxon>
        <taxon>Myxococcia</taxon>
        <taxon>Myxococcales</taxon>
        <taxon>Cystobacterineae</taxon>
        <taxon>Anaeromyxobacteraceae</taxon>
        <taxon>Anaeromyxobacter</taxon>
    </lineage>
</organism>
<dbReference type="InterPro" id="IPR012349">
    <property type="entry name" value="Split_barrel_FMN-bd"/>
</dbReference>
<keyword evidence="3" id="KW-1185">Reference proteome</keyword>
<name>B8J5Y2_ANAD2</name>
<dbReference type="PANTHER" id="PTHR34818">
    <property type="entry name" value="PROTEIN BLI-3"/>
    <property type="match status" value="1"/>
</dbReference>
<dbReference type="HOGENOM" id="CLU_091428_1_1_7"/>